<dbReference type="OrthoDB" id="10261753at2759"/>
<organism evidence="3 4">
    <name type="scientific">Muraenolepis orangiensis</name>
    <name type="common">Patagonian moray cod</name>
    <dbReference type="NCBI Taxonomy" id="630683"/>
    <lineage>
        <taxon>Eukaryota</taxon>
        <taxon>Metazoa</taxon>
        <taxon>Chordata</taxon>
        <taxon>Craniata</taxon>
        <taxon>Vertebrata</taxon>
        <taxon>Euteleostomi</taxon>
        <taxon>Actinopterygii</taxon>
        <taxon>Neopterygii</taxon>
        <taxon>Teleostei</taxon>
        <taxon>Neoteleostei</taxon>
        <taxon>Acanthomorphata</taxon>
        <taxon>Zeiogadaria</taxon>
        <taxon>Gadariae</taxon>
        <taxon>Gadiformes</taxon>
        <taxon>Muraenolepidoidei</taxon>
        <taxon>Muraenolepididae</taxon>
        <taxon>Muraenolepis</taxon>
    </lineage>
</organism>
<reference evidence="3" key="1">
    <citation type="submission" date="2022-07" db="EMBL/GenBank/DDBJ databases">
        <title>Chromosome-level genome of Muraenolepis orangiensis.</title>
        <authorList>
            <person name="Kim J."/>
        </authorList>
    </citation>
    <scope>NUCLEOTIDE SEQUENCE</scope>
    <source>
        <strain evidence="3">KU_S4_2022</strain>
        <tissue evidence="3">Muscle</tissue>
    </source>
</reference>
<dbReference type="AlphaFoldDB" id="A0A9Q0EDL9"/>
<feature type="compositionally biased region" description="Basic and acidic residues" evidence="2">
    <location>
        <begin position="308"/>
        <end position="317"/>
    </location>
</feature>
<gene>
    <name evidence="3" type="ORF">NHX12_027451</name>
</gene>
<evidence type="ECO:0000313" key="4">
    <source>
        <dbReference type="Proteomes" id="UP001148018"/>
    </source>
</evidence>
<sequence length="360" mass="41048">MADSGSSANQTIDTDGEQQPLKLSDLFNRGWKVFEEVDITNEPIGSNGVQVKVRRGITMLEDVSRMVAQLELFSRNEPLEEMATADLKYLLLPALLGGLHMKRTSREGLPMERSRDSRRDVVSTAREHFVGFLRRCKDYQVSDFRLPRGPEDQEAKGAPTTESTGSSDLVAMAVRRQAKIERYRQKKMTEDRLVEIKKSVDSEKADEEVVRDFYLLTVKKWINAALEEIDSIDQELEILKGMDIPTGPPQCKHPPRPPMKPFVLTKDAVQARVFGAGYPSLATMTVDEWYEQHQKHGVLPDQGMPKRVAGEENAEAKDQEDEMKENQVENDDQEALDKARNWDDWKETHRRGYGNRKNMG</sequence>
<feature type="region of interest" description="Disordered" evidence="2">
    <location>
        <begin position="144"/>
        <end position="166"/>
    </location>
</feature>
<dbReference type="GO" id="GO:0051721">
    <property type="term" value="F:protein phosphatase 2A binding"/>
    <property type="evidence" value="ECO:0007669"/>
    <property type="project" value="TreeGrafter"/>
</dbReference>
<feature type="compositionally biased region" description="Acidic residues" evidence="2">
    <location>
        <begin position="318"/>
        <end position="334"/>
    </location>
</feature>
<dbReference type="Pfam" id="PF04177">
    <property type="entry name" value="TAP42"/>
    <property type="match status" value="1"/>
</dbReference>
<dbReference type="PANTHER" id="PTHR10933">
    <property type="entry name" value="IMMUNOGLOBULIN-BINDING PROTEIN 1"/>
    <property type="match status" value="1"/>
</dbReference>
<proteinExistence type="inferred from homology"/>
<dbReference type="EMBL" id="JANIIK010000043">
    <property type="protein sequence ID" value="KAJ3605404.1"/>
    <property type="molecule type" value="Genomic_DNA"/>
</dbReference>
<feature type="compositionally biased region" description="Basic and acidic residues" evidence="2">
    <location>
        <begin position="144"/>
        <end position="155"/>
    </location>
</feature>
<dbReference type="PANTHER" id="PTHR10933:SF9">
    <property type="entry name" value="IMMUNOGLOBULIN-BINDING PROTEIN 1"/>
    <property type="match status" value="1"/>
</dbReference>
<dbReference type="FunFam" id="1.25.40.540:FF:000003">
    <property type="entry name" value="Immunoglobulin (CD79A)-binding protein 1"/>
    <property type="match status" value="1"/>
</dbReference>
<feature type="compositionally biased region" description="Basic and acidic residues" evidence="2">
    <location>
        <begin position="335"/>
        <end position="347"/>
    </location>
</feature>
<feature type="region of interest" description="Disordered" evidence="2">
    <location>
        <begin position="296"/>
        <end position="360"/>
    </location>
</feature>
<feature type="compositionally biased region" description="Basic residues" evidence="2">
    <location>
        <begin position="348"/>
        <end position="360"/>
    </location>
</feature>
<dbReference type="GO" id="GO:0035303">
    <property type="term" value="P:regulation of dephosphorylation"/>
    <property type="evidence" value="ECO:0007669"/>
    <property type="project" value="TreeGrafter"/>
</dbReference>
<keyword evidence="4" id="KW-1185">Reference proteome</keyword>
<protein>
    <recommendedName>
        <fullName evidence="5">Immunoglobulin-binding protein 1</fullName>
    </recommendedName>
</protein>
<dbReference type="Proteomes" id="UP001148018">
    <property type="component" value="Unassembled WGS sequence"/>
</dbReference>
<name>A0A9Q0EDL9_9TELE</name>
<dbReference type="Gene3D" id="1.25.40.540">
    <property type="entry name" value="TAP42-like family"/>
    <property type="match status" value="1"/>
</dbReference>
<dbReference type="InterPro" id="IPR038511">
    <property type="entry name" value="TAP42/TAP46-like_sf"/>
</dbReference>
<evidence type="ECO:0008006" key="5">
    <source>
        <dbReference type="Google" id="ProtNLM"/>
    </source>
</evidence>
<evidence type="ECO:0000313" key="3">
    <source>
        <dbReference type="EMBL" id="KAJ3605404.1"/>
    </source>
</evidence>
<comment type="similarity">
    <text evidence="1">Belongs to the IGBP1/TAP42 family.</text>
</comment>
<accession>A0A9Q0EDL9</accession>
<dbReference type="GO" id="GO:0009966">
    <property type="term" value="P:regulation of signal transduction"/>
    <property type="evidence" value="ECO:0007669"/>
    <property type="project" value="InterPro"/>
</dbReference>
<comment type="caution">
    <text evidence="3">The sequence shown here is derived from an EMBL/GenBank/DDBJ whole genome shotgun (WGS) entry which is preliminary data.</text>
</comment>
<evidence type="ECO:0000256" key="1">
    <source>
        <dbReference type="ARBA" id="ARBA00034730"/>
    </source>
</evidence>
<dbReference type="InterPro" id="IPR007304">
    <property type="entry name" value="TAP46-like"/>
</dbReference>
<evidence type="ECO:0000256" key="2">
    <source>
        <dbReference type="SAM" id="MobiDB-lite"/>
    </source>
</evidence>
<dbReference type="GO" id="GO:0005829">
    <property type="term" value="C:cytosol"/>
    <property type="evidence" value="ECO:0007669"/>
    <property type="project" value="TreeGrafter"/>
</dbReference>